<comment type="subcellular location">
    <subcellularLocation>
        <location evidence="1 10">Endoplasmic reticulum membrane</location>
        <topology evidence="1 10">Multi-pass membrane protein</topology>
    </subcellularLocation>
</comment>
<keyword evidence="6 10" id="KW-0256">Endoplasmic reticulum</keyword>
<feature type="transmembrane region" description="Helical" evidence="10">
    <location>
        <begin position="105"/>
        <end position="127"/>
    </location>
</feature>
<keyword evidence="12" id="KW-1185">Reference proteome</keyword>
<sequence length="584" mass="65536">MPMTAAKSTSRSNSSLRNIGSDAAAPWQLVLALLALRLGNVCLVQTFIHPDETWQSLEVAHRHVFGYGFITWEWRHALRGFAHPMLFAIVYHILALLRLDDTSLILVAPYVLVALVAAAIDYATFAFAKRLSGSQMASWAVLCSAVSWTMGSGVVRPLVNSSETMFTALAFVYWPWNQPSATSPVFSDNRKPGASLPTALFFAALSCIVRPTSAVLWLCAGIVLLVNQPRHNRISRTIYIVTTTLITAIIALLAMLIVDYLGYKKWVFPPLQFFNFNVQQDLGTWFGESPPLYHLYVSMPILFTSMLPFVLHGIYTCFRTKHVTLEPAIVAALASFLFSLVGHMEYRFLYPLLPIGFTYAAISIHSLVGPLHTNSAIKKPTTRVKSIWTKRNIIVYLSLTNVPATLYLNLVHQRGVVDALKYLRNQAISNNVSQIGFLMPCHSTPFYSHLHKTIPMWFLSCEPPLDRAHLNTHYWEADDFEQNPVDFLHKIFVAQDLQSTDETLNAGGVLDYRGFSSNSNAPVPGQPRPWPSHLVLYNIMAERIGHVLVDRGYAECARFFNTHFNGDARRKGDVVVYCQAQKTK</sequence>
<evidence type="ECO:0000256" key="6">
    <source>
        <dbReference type="ARBA" id="ARBA00022824"/>
    </source>
</evidence>
<keyword evidence="5 10" id="KW-0812">Transmembrane</keyword>
<feature type="transmembrane region" description="Helical" evidence="10">
    <location>
        <begin position="393"/>
        <end position="411"/>
    </location>
</feature>
<dbReference type="Pfam" id="PF03901">
    <property type="entry name" value="Glyco_transf_22"/>
    <property type="match status" value="1"/>
</dbReference>
<evidence type="ECO:0000256" key="3">
    <source>
        <dbReference type="ARBA" id="ARBA00022676"/>
    </source>
</evidence>
<comment type="function">
    <text evidence="9">Mannosyltransferase involved in glycosylphosphatidylinositol-anchor biosynthesis. Transfers the third mannose to Man2-GlcN-acyl-PI during GPI precursor assembly.</text>
</comment>
<dbReference type="PANTHER" id="PTHR22760:SF4">
    <property type="entry name" value="GPI MANNOSYLTRANSFERASE 3"/>
    <property type="match status" value="1"/>
</dbReference>
<feature type="transmembrane region" description="Helical" evidence="10">
    <location>
        <begin position="293"/>
        <end position="311"/>
    </location>
</feature>
<feature type="transmembrane region" description="Helical" evidence="10">
    <location>
        <begin position="81"/>
        <end position="99"/>
    </location>
</feature>
<gene>
    <name evidence="11" type="primary">GPI10</name>
    <name evidence="11" type="ORF">LPJ64_005068</name>
</gene>
<dbReference type="GO" id="GO:0006506">
    <property type="term" value="P:GPI anchor biosynthetic process"/>
    <property type="evidence" value="ECO:0007669"/>
    <property type="project" value="TreeGrafter"/>
</dbReference>
<evidence type="ECO:0000313" key="12">
    <source>
        <dbReference type="Proteomes" id="UP001145021"/>
    </source>
</evidence>
<keyword evidence="7 10" id="KW-1133">Transmembrane helix</keyword>
<evidence type="ECO:0000256" key="7">
    <source>
        <dbReference type="ARBA" id="ARBA00022989"/>
    </source>
</evidence>
<proteinExistence type="inferred from homology"/>
<comment type="similarity">
    <text evidence="2">Belongs to the glycosyltransferase 22 family. PIGB subfamily.</text>
</comment>
<dbReference type="EC" id="2.4.1.-" evidence="10"/>
<keyword evidence="3 10" id="KW-0328">Glycosyltransferase</keyword>
<dbReference type="GO" id="GO:0005789">
    <property type="term" value="C:endoplasmic reticulum membrane"/>
    <property type="evidence" value="ECO:0007669"/>
    <property type="project" value="UniProtKB-SubCell"/>
</dbReference>
<dbReference type="AlphaFoldDB" id="A0A9W8CGQ8"/>
<feature type="transmembrane region" description="Helical" evidence="10">
    <location>
        <begin position="238"/>
        <end position="263"/>
    </location>
</feature>
<feature type="transmembrane region" description="Helical" evidence="10">
    <location>
        <begin position="348"/>
        <end position="372"/>
    </location>
</feature>
<dbReference type="PANTHER" id="PTHR22760">
    <property type="entry name" value="GLYCOSYLTRANSFERASE"/>
    <property type="match status" value="1"/>
</dbReference>
<feature type="transmembrane region" description="Helical" evidence="10">
    <location>
        <begin position="139"/>
        <end position="159"/>
    </location>
</feature>
<protein>
    <recommendedName>
        <fullName evidence="10">Mannosyltransferase</fullName>
        <ecNumber evidence="10">2.4.1.-</ecNumber>
    </recommendedName>
</protein>
<evidence type="ECO:0000256" key="4">
    <source>
        <dbReference type="ARBA" id="ARBA00022679"/>
    </source>
</evidence>
<accession>A0A9W8CGQ8</accession>
<reference evidence="11" key="1">
    <citation type="submission" date="2022-07" db="EMBL/GenBank/DDBJ databases">
        <title>Phylogenomic reconstructions and comparative analyses of Kickxellomycotina fungi.</title>
        <authorList>
            <person name="Reynolds N.K."/>
            <person name="Stajich J.E."/>
            <person name="Barry K."/>
            <person name="Grigoriev I.V."/>
            <person name="Crous P."/>
            <person name="Smith M.E."/>
        </authorList>
    </citation>
    <scope>NUCLEOTIDE SEQUENCE</scope>
    <source>
        <strain evidence="11">NBRC 105413</strain>
    </source>
</reference>
<evidence type="ECO:0000256" key="10">
    <source>
        <dbReference type="RuleBase" id="RU363075"/>
    </source>
</evidence>
<keyword evidence="4" id="KW-0808">Transferase</keyword>
<feature type="transmembrane region" description="Helical" evidence="10">
    <location>
        <begin position="199"/>
        <end position="226"/>
    </location>
</feature>
<evidence type="ECO:0000256" key="1">
    <source>
        <dbReference type="ARBA" id="ARBA00004477"/>
    </source>
</evidence>
<dbReference type="Proteomes" id="UP001145021">
    <property type="component" value="Unassembled WGS sequence"/>
</dbReference>
<evidence type="ECO:0000256" key="5">
    <source>
        <dbReference type="ARBA" id="ARBA00022692"/>
    </source>
</evidence>
<name>A0A9W8CGQ8_9FUNG</name>
<comment type="caution">
    <text evidence="11">The sequence shown here is derived from an EMBL/GenBank/DDBJ whole genome shotgun (WGS) entry which is preliminary data.</text>
</comment>
<evidence type="ECO:0000313" key="11">
    <source>
        <dbReference type="EMBL" id="KAJ1643129.1"/>
    </source>
</evidence>
<evidence type="ECO:0000256" key="8">
    <source>
        <dbReference type="ARBA" id="ARBA00023136"/>
    </source>
</evidence>
<keyword evidence="8 10" id="KW-0472">Membrane</keyword>
<evidence type="ECO:0000256" key="2">
    <source>
        <dbReference type="ARBA" id="ARBA00006065"/>
    </source>
</evidence>
<feature type="transmembrane region" description="Helical" evidence="10">
    <location>
        <begin position="323"/>
        <end position="342"/>
    </location>
</feature>
<evidence type="ECO:0000256" key="9">
    <source>
        <dbReference type="ARBA" id="ARBA00024708"/>
    </source>
</evidence>
<dbReference type="InterPro" id="IPR005599">
    <property type="entry name" value="GPI_mannosylTrfase"/>
</dbReference>
<organism evidence="11 12">
    <name type="scientific">Coemansia asiatica</name>
    <dbReference type="NCBI Taxonomy" id="1052880"/>
    <lineage>
        <taxon>Eukaryota</taxon>
        <taxon>Fungi</taxon>
        <taxon>Fungi incertae sedis</taxon>
        <taxon>Zoopagomycota</taxon>
        <taxon>Kickxellomycotina</taxon>
        <taxon>Kickxellomycetes</taxon>
        <taxon>Kickxellales</taxon>
        <taxon>Kickxellaceae</taxon>
        <taxon>Coemansia</taxon>
    </lineage>
</organism>
<dbReference type="GO" id="GO:0000026">
    <property type="term" value="F:alpha-1,2-mannosyltransferase activity"/>
    <property type="evidence" value="ECO:0007669"/>
    <property type="project" value="TreeGrafter"/>
</dbReference>
<dbReference type="EMBL" id="JANBOH010000293">
    <property type="protein sequence ID" value="KAJ1643129.1"/>
    <property type="molecule type" value="Genomic_DNA"/>
</dbReference>